<evidence type="ECO:0000256" key="6">
    <source>
        <dbReference type="ARBA" id="ARBA00022777"/>
    </source>
</evidence>
<dbReference type="Proteomes" id="UP000002431">
    <property type="component" value="Chromosome"/>
</dbReference>
<dbReference type="InterPro" id="IPR000836">
    <property type="entry name" value="PRTase_dom"/>
</dbReference>
<evidence type="ECO:0000256" key="9">
    <source>
        <dbReference type="ARBA" id="ARBA00049535"/>
    </source>
</evidence>
<dbReference type="GO" id="GO:0002189">
    <property type="term" value="C:ribose phosphate diphosphokinase complex"/>
    <property type="evidence" value="ECO:0007669"/>
    <property type="project" value="TreeGrafter"/>
</dbReference>
<dbReference type="InterPro" id="IPR029099">
    <property type="entry name" value="Pribosyltran_N"/>
</dbReference>
<evidence type="ECO:0000256" key="1">
    <source>
        <dbReference type="ARBA" id="ARBA00013247"/>
    </source>
</evidence>
<comment type="catalytic activity">
    <reaction evidence="9">
        <text>D-ribose 5-phosphate + ATP = 5-phospho-alpha-D-ribose 1-diphosphate + AMP + H(+)</text>
        <dbReference type="Rhea" id="RHEA:15609"/>
        <dbReference type="ChEBI" id="CHEBI:15378"/>
        <dbReference type="ChEBI" id="CHEBI:30616"/>
        <dbReference type="ChEBI" id="CHEBI:58017"/>
        <dbReference type="ChEBI" id="CHEBI:78346"/>
        <dbReference type="ChEBI" id="CHEBI:456215"/>
        <dbReference type="EC" id="2.7.6.1"/>
    </reaction>
</comment>
<evidence type="ECO:0000313" key="11">
    <source>
        <dbReference type="EMBL" id="ABF44755.1"/>
    </source>
</evidence>
<name>Q1J179_DEIGD</name>
<evidence type="ECO:0000256" key="7">
    <source>
        <dbReference type="ARBA" id="ARBA00022840"/>
    </source>
</evidence>
<keyword evidence="3" id="KW-0479">Metal-binding</keyword>
<organism evidence="11 12">
    <name type="scientific">Deinococcus geothermalis (strain DSM 11300 / CIP 105573 / AG-3a)</name>
    <dbReference type="NCBI Taxonomy" id="319795"/>
    <lineage>
        <taxon>Bacteria</taxon>
        <taxon>Thermotogati</taxon>
        <taxon>Deinococcota</taxon>
        <taxon>Deinococci</taxon>
        <taxon>Deinococcales</taxon>
        <taxon>Deinococcaceae</taxon>
        <taxon>Deinococcus</taxon>
    </lineage>
</organism>
<dbReference type="SUPFAM" id="SSF53271">
    <property type="entry name" value="PRTase-like"/>
    <property type="match status" value="1"/>
</dbReference>
<evidence type="ECO:0000256" key="3">
    <source>
        <dbReference type="ARBA" id="ARBA00022723"/>
    </source>
</evidence>
<feature type="domain" description="Ribose-phosphate pyrophosphokinase N-terminal" evidence="10">
    <location>
        <begin position="44"/>
        <end position="159"/>
    </location>
</feature>
<evidence type="ECO:0000313" key="12">
    <source>
        <dbReference type="Proteomes" id="UP000002431"/>
    </source>
</evidence>
<dbReference type="Pfam" id="PF14572">
    <property type="entry name" value="Pribosyl_synth"/>
    <property type="match status" value="1"/>
</dbReference>
<dbReference type="GO" id="GO:0005737">
    <property type="term" value="C:cytoplasm"/>
    <property type="evidence" value="ECO:0007669"/>
    <property type="project" value="TreeGrafter"/>
</dbReference>
<keyword evidence="8" id="KW-0460">Magnesium</keyword>
<dbReference type="Pfam" id="PF13793">
    <property type="entry name" value="Pribosyltran_N"/>
    <property type="match status" value="1"/>
</dbReference>
<dbReference type="eggNOG" id="COG0462">
    <property type="taxonomic scope" value="Bacteria"/>
</dbReference>
<dbReference type="KEGG" id="dge:Dgeo_0452"/>
<dbReference type="InterPro" id="IPR029057">
    <property type="entry name" value="PRTase-like"/>
</dbReference>
<sequence length="355" mass="38143">MWSSLRDTSPHPCRRYSTVTVTEPAASELALAERLAQSRRRPLLVFSGQSNRPLAQAICDNLGIPLGASKTEKFTNDNIIVHYEQSLREGDVFIVQSFSTPVSDAIMELLLMIDAAKSASAGRVTAVIPYYSYARSDKKDSPRISIAGRLVADLLQEAGADRVLTMTLHSPQVHGFFKVPVDHLSADRVLSAHFKKCVPNANEGVVLAPDAGSIKRASQIARRLGSGLAMIDKERLSDTEVRPRALIGSVEGKTVFIVDDEISTAGSLVETVNIARSMGAKDVYVAVTHGVYTGPAIERIASLDVTQVASTNTVYVSPEKIAASDGRLAVLDVSPLFANAIANIHTGESVSTLFE</sequence>
<dbReference type="GO" id="GO:0004749">
    <property type="term" value="F:ribose phosphate diphosphokinase activity"/>
    <property type="evidence" value="ECO:0007669"/>
    <property type="project" value="UniProtKB-EC"/>
</dbReference>
<evidence type="ECO:0000256" key="8">
    <source>
        <dbReference type="ARBA" id="ARBA00022842"/>
    </source>
</evidence>
<dbReference type="NCBIfam" id="TIGR01251">
    <property type="entry name" value="ribP_PPkin"/>
    <property type="match status" value="1"/>
</dbReference>
<keyword evidence="7" id="KW-0067">ATP-binding</keyword>
<dbReference type="HOGENOM" id="CLU_033546_1_0_0"/>
<accession>Q1J179</accession>
<keyword evidence="2 11" id="KW-0808">Transferase</keyword>
<reference evidence="11" key="1">
    <citation type="submission" date="2006-04" db="EMBL/GenBank/DDBJ databases">
        <title>Complete sequence of chromosome of Deinococcus geothermalis DSM 11300.</title>
        <authorList>
            <consortium name="US DOE Joint Genome Institute"/>
            <person name="Copeland A."/>
            <person name="Lucas S."/>
            <person name="Lapidus A."/>
            <person name="Barry K."/>
            <person name="Detter J.C."/>
            <person name="Glavina del Rio T."/>
            <person name="Hammon N."/>
            <person name="Israni S."/>
            <person name="Dalin E."/>
            <person name="Tice H."/>
            <person name="Pitluck S."/>
            <person name="Brettin T."/>
            <person name="Bruce D."/>
            <person name="Han C."/>
            <person name="Tapia R."/>
            <person name="Saunders E."/>
            <person name="Gilna P."/>
            <person name="Schmutz J."/>
            <person name="Larimer F."/>
            <person name="Land M."/>
            <person name="Hauser L."/>
            <person name="Kyrpides N."/>
            <person name="Kim E."/>
            <person name="Daly M.J."/>
            <person name="Fredrickson J.K."/>
            <person name="Makarova K.S."/>
            <person name="Gaidamakova E.K."/>
            <person name="Zhai M."/>
            <person name="Richardson P."/>
        </authorList>
    </citation>
    <scope>NUCLEOTIDE SEQUENCE</scope>
    <source>
        <strain evidence="11">DSM 11300</strain>
    </source>
</reference>
<dbReference type="STRING" id="319795.Dgeo_0452"/>
<keyword evidence="5" id="KW-0547">Nucleotide-binding</keyword>
<evidence type="ECO:0000259" key="10">
    <source>
        <dbReference type="Pfam" id="PF13793"/>
    </source>
</evidence>
<gene>
    <name evidence="11" type="ordered locus">Dgeo_0452</name>
</gene>
<dbReference type="GO" id="GO:0006164">
    <property type="term" value="P:purine nucleotide biosynthetic process"/>
    <property type="evidence" value="ECO:0007669"/>
    <property type="project" value="TreeGrafter"/>
</dbReference>
<keyword evidence="12" id="KW-1185">Reference proteome</keyword>
<keyword evidence="4" id="KW-0545">Nucleotide biosynthesis</keyword>
<dbReference type="EMBL" id="CP000359">
    <property type="protein sequence ID" value="ABF44755.1"/>
    <property type="molecule type" value="Genomic_DNA"/>
</dbReference>
<dbReference type="AlphaFoldDB" id="Q1J179"/>
<proteinExistence type="predicted"/>
<dbReference type="PANTHER" id="PTHR10210:SF32">
    <property type="entry name" value="RIBOSE-PHOSPHATE PYROPHOSPHOKINASE 2"/>
    <property type="match status" value="1"/>
</dbReference>
<evidence type="ECO:0000256" key="5">
    <source>
        <dbReference type="ARBA" id="ARBA00022741"/>
    </source>
</evidence>
<dbReference type="EC" id="2.7.6.1" evidence="1"/>
<evidence type="ECO:0000256" key="4">
    <source>
        <dbReference type="ARBA" id="ARBA00022727"/>
    </source>
</evidence>
<dbReference type="PANTHER" id="PTHR10210">
    <property type="entry name" value="RIBOSE-PHOSPHATE DIPHOSPHOKINASE FAMILY MEMBER"/>
    <property type="match status" value="1"/>
</dbReference>
<dbReference type="InterPro" id="IPR005946">
    <property type="entry name" value="Rib-P_diPkinase"/>
</dbReference>
<keyword evidence="6" id="KW-0418">Kinase</keyword>
<evidence type="ECO:0000256" key="2">
    <source>
        <dbReference type="ARBA" id="ARBA00022679"/>
    </source>
</evidence>
<protein>
    <recommendedName>
        <fullName evidence="1">ribose-phosphate diphosphokinase</fullName>
        <ecNumber evidence="1">2.7.6.1</ecNumber>
    </recommendedName>
</protein>
<dbReference type="GO" id="GO:0000287">
    <property type="term" value="F:magnesium ion binding"/>
    <property type="evidence" value="ECO:0007669"/>
    <property type="project" value="InterPro"/>
</dbReference>
<dbReference type="FunFam" id="3.40.50.2020:FF:000007">
    <property type="entry name" value="Ribose-phosphate pyrophosphokinase"/>
    <property type="match status" value="1"/>
</dbReference>
<dbReference type="GO" id="GO:0016301">
    <property type="term" value="F:kinase activity"/>
    <property type="evidence" value="ECO:0007669"/>
    <property type="project" value="UniProtKB-KW"/>
</dbReference>
<dbReference type="GO" id="GO:0005524">
    <property type="term" value="F:ATP binding"/>
    <property type="evidence" value="ECO:0007669"/>
    <property type="project" value="UniProtKB-KW"/>
</dbReference>
<dbReference type="SMART" id="SM01400">
    <property type="entry name" value="Pribosyltran_N"/>
    <property type="match status" value="1"/>
</dbReference>
<dbReference type="NCBIfam" id="NF002320">
    <property type="entry name" value="PRK01259.1"/>
    <property type="match status" value="1"/>
</dbReference>
<dbReference type="CDD" id="cd06223">
    <property type="entry name" value="PRTases_typeI"/>
    <property type="match status" value="1"/>
</dbReference>
<dbReference type="Gene3D" id="3.40.50.2020">
    <property type="match status" value="2"/>
</dbReference>
<dbReference type="GO" id="GO:0006015">
    <property type="term" value="P:5-phosphoribose 1-diphosphate biosynthetic process"/>
    <property type="evidence" value="ECO:0007669"/>
    <property type="project" value="TreeGrafter"/>
</dbReference>